<sequence length="32" mass="3565">MPTPSEAPDNVLINKAAIIERALKRMRVDISD</sequence>
<reference evidence="1 2" key="1">
    <citation type="submission" date="2017-01" db="EMBL/GenBank/DDBJ databases">
        <authorList>
            <person name="Mah S.A."/>
            <person name="Swanson W.J."/>
            <person name="Moy G.W."/>
            <person name="Vacquier V.D."/>
        </authorList>
    </citation>
    <scope>NUCLEOTIDE SEQUENCE [LARGE SCALE GENOMIC DNA]</scope>
    <source>
        <strain evidence="1 2">ASpG1</strain>
    </source>
</reference>
<protein>
    <submittedName>
        <fullName evidence="1">Uncharacterized protein</fullName>
    </submittedName>
</protein>
<gene>
    <name evidence="1" type="ORF">SAMN05920897_108105</name>
</gene>
<dbReference type="STRING" id="159291.SAMN05920897_108105"/>
<name>A0A1N6SJ75_9SPIO</name>
<dbReference type="EMBL" id="FTMS01000008">
    <property type="protein sequence ID" value="SIQ41119.1"/>
    <property type="molecule type" value="Genomic_DNA"/>
</dbReference>
<organism evidence="1 2">
    <name type="scientific">Alkalispirochaeta americana</name>
    <dbReference type="NCBI Taxonomy" id="159291"/>
    <lineage>
        <taxon>Bacteria</taxon>
        <taxon>Pseudomonadati</taxon>
        <taxon>Spirochaetota</taxon>
        <taxon>Spirochaetia</taxon>
        <taxon>Spirochaetales</taxon>
        <taxon>Spirochaetaceae</taxon>
        <taxon>Alkalispirochaeta</taxon>
    </lineage>
</organism>
<proteinExistence type="predicted"/>
<evidence type="ECO:0000313" key="2">
    <source>
        <dbReference type="Proteomes" id="UP000186400"/>
    </source>
</evidence>
<accession>A0A1N6SJ75</accession>
<evidence type="ECO:0000313" key="1">
    <source>
        <dbReference type="EMBL" id="SIQ41119.1"/>
    </source>
</evidence>
<keyword evidence="2" id="KW-1185">Reference proteome</keyword>
<dbReference type="AlphaFoldDB" id="A0A1N6SJ75"/>
<dbReference type="Proteomes" id="UP000186400">
    <property type="component" value="Unassembled WGS sequence"/>
</dbReference>